<accession>A0A553P4W0</accession>
<gene>
    <name evidence="9" type="ORF">TCAL_11188</name>
</gene>
<keyword evidence="5" id="KW-0804">Transcription</keyword>
<dbReference type="GO" id="GO:0006357">
    <property type="term" value="P:regulation of transcription by RNA polymerase II"/>
    <property type="evidence" value="ECO:0007669"/>
    <property type="project" value="TreeGrafter"/>
</dbReference>
<comment type="caution">
    <text evidence="9">The sequence shown here is derived from an EMBL/GenBank/DDBJ whole genome shotgun (WGS) entry which is preliminary data.</text>
</comment>
<dbReference type="OMA" id="QKHQKQR"/>
<comment type="similarity">
    <text evidence="2">Belongs to the Mediator complex subunit 23 family.</text>
</comment>
<feature type="compositionally biased region" description="Polar residues" evidence="8">
    <location>
        <begin position="1"/>
        <end position="13"/>
    </location>
</feature>
<protein>
    <recommendedName>
        <fullName evidence="3">Mediator of RNA polymerase II transcription subunit 23</fullName>
    </recommendedName>
    <alternativeName>
        <fullName evidence="7">Mediator complex subunit 23</fullName>
    </alternativeName>
</protein>
<keyword evidence="4" id="KW-0805">Transcription regulation</keyword>
<dbReference type="Pfam" id="PF11573">
    <property type="entry name" value="Med23"/>
    <property type="match status" value="1"/>
</dbReference>
<sequence>MSTSNPGSINSGGAHTAATGSSSVPGSGGTSVSVQVNHFLSDLIKVESVEQAFNHFLLHRPDLERAQQEATLQEWITLLRDVAQIPATPTASGEVSLAPAQQQDEALRTFVASMAGQKNRKTLTLLKELLVGAVGVNAVSARQVCDAVLGSEQLRYEHESFWTVSFALVRRIVGGVDYKGVREIMKKCIEKVLSLPSDIDPSASPQLASIKNLLAYIFDRNAALLPGYFIVNEILKSYPEQRNWPHWALVAMIGEFLNSFRPTAQMVTSINRHRMRPIVENTGKAHLVSTWKLDPNSVKFILKGSTTYDRILPYTKTIVEPQRQLLQYILGQPYSKEMVNNIFGLQKPRKDGNAAGGSQRLHTLEDELVHMFVNTMKLAEVTDSEDNQVLWRTLSSELIFFILFQYITFPTFVESLANQLQELNLKEGRDDLMWSLLQFISGSIAKNTTSEFVPVLRLLSLYDENEPLPVPDTTMPCCIRKFAATAVYIHLCNKAKSDLTHLQFNLPVALQRHYEFLQQLSTRELKMPESLQSDYLIPVLCNTFSTAQDVFQQPMAALVKAIGGTLDPAEKMAMPGRNCLANGATEPLSMDILDALSVHSKMSLIHSIVTFIGKQISTKTTLALAPALVETYCRLLVYSEIESLGVKGFINQLFPQAFKQNAWGILHMLLEIFSFRFHHIQAHFRLQLLNHLQIGFINAVESKRPIFASHNVTLYLSALEGLGNSEICPPKNQPTGTGPNAQGAKQTTVLYGDSEELNCVVVLALARSIHVNGLEQQSSQWVKEVLTNIMQKTPHSWPSHTLQNFPPILQEFFKENSGSKENKPQLKQKVEEEYKIWASMSNEHDILQHFATINNSLFLCVLWKMLLETDQISPVAYKVLERINAKQFTAHLRSFCDLLVCEFSKSGGSGHVNKCIEAMNNLIWKFNIITLDRLILCMALRTNEGNEAQVCFFIIQLLLLKPIEFRSRVSEFVRTMSPEHQLIKDFHKTHLEFHTKYPERFHADEHLAVDGQIQGGGPTLPTYFGNVCLRFIPVFDIVVHRFLELPPVTKNLETLIDHVGVLYKFHDKPITYLYNTLHYYERKVRERPSLKRKLIFSITGALKDVRPTGWCLTNDYMDYLNSDGKDWQPPRDYYLRLVGRLTHTIQGKHPFPTLDWRFNEFPNEGAHALYCTCVEIMGIPGEPTQVGASLMDVVLESSHAIPPGELPDWINSIGVILSNLPEAFWNGLYQRLVGAITSAPLTQWNLPQNPFQVFDYDDANGPTRLNLLLALAHSVFHHAGFNHIQTLPELVKEHFFAHIKTEEQMLFVFHVVGPFLQRLHSEQRFMRPLLDLTVQFYRILQQVDKECKHLKYIDSVCDILYHIKYQFTGDSVKGDVERVVRELSGPLQLRLRFIAPGILQPNA</sequence>
<dbReference type="STRING" id="6832.A0A553P4W0"/>
<feature type="region of interest" description="Disordered" evidence="8">
    <location>
        <begin position="1"/>
        <end position="29"/>
    </location>
</feature>
<evidence type="ECO:0000256" key="5">
    <source>
        <dbReference type="ARBA" id="ARBA00023163"/>
    </source>
</evidence>
<dbReference type="PANTHER" id="PTHR12691:SF10">
    <property type="entry name" value="MEDIATOR OF RNA POLYMERASE II TRANSCRIPTION SUBUNIT 23"/>
    <property type="match status" value="1"/>
</dbReference>
<evidence type="ECO:0000313" key="9">
    <source>
        <dbReference type="EMBL" id="TRY72734.1"/>
    </source>
</evidence>
<dbReference type="GO" id="GO:0016592">
    <property type="term" value="C:mediator complex"/>
    <property type="evidence" value="ECO:0007669"/>
    <property type="project" value="TreeGrafter"/>
</dbReference>
<keyword evidence="6" id="KW-0539">Nucleus</keyword>
<evidence type="ECO:0000256" key="7">
    <source>
        <dbReference type="ARBA" id="ARBA00031961"/>
    </source>
</evidence>
<evidence type="ECO:0000256" key="6">
    <source>
        <dbReference type="ARBA" id="ARBA00023242"/>
    </source>
</evidence>
<dbReference type="GO" id="GO:0005667">
    <property type="term" value="C:transcription regulator complex"/>
    <property type="evidence" value="ECO:0007669"/>
    <property type="project" value="TreeGrafter"/>
</dbReference>
<reference evidence="9 10" key="1">
    <citation type="journal article" date="2018" name="Nat. Ecol. Evol.">
        <title>Genomic signatures of mitonuclear coevolution across populations of Tigriopus californicus.</title>
        <authorList>
            <person name="Barreto F.S."/>
            <person name="Watson E.T."/>
            <person name="Lima T.G."/>
            <person name="Willett C.S."/>
            <person name="Edmands S."/>
            <person name="Li W."/>
            <person name="Burton R.S."/>
        </authorList>
    </citation>
    <scope>NUCLEOTIDE SEQUENCE [LARGE SCALE GENOMIC DNA]</scope>
    <source>
        <strain evidence="9 10">San Diego</strain>
    </source>
</reference>
<dbReference type="PANTHER" id="PTHR12691">
    <property type="entry name" value="MEDIATOR OF RNA POLYMERASE II TRANSCRIPTION SUBUNIT 23"/>
    <property type="match status" value="1"/>
</dbReference>
<evidence type="ECO:0000256" key="3">
    <source>
        <dbReference type="ARBA" id="ARBA00019696"/>
    </source>
</evidence>
<dbReference type="EMBL" id="VCGU01000008">
    <property type="protein sequence ID" value="TRY72734.1"/>
    <property type="molecule type" value="Genomic_DNA"/>
</dbReference>
<organism evidence="9 10">
    <name type="scientific">Tigriopus californicus</name>
    <name type="common">Marine copepod</name>
    <dbReference type="NCBI Taxonomy" id="6832"/>
    <lineage>
        <taxon>Eukaryota</taxon>
        <taxon>Metazoa</taxon>
        <taxon>Ecdysozoa</taxon>
        <taxon>Arthropoda</taxon>
        <taxon>Crustacea</taxon>
        <taxon>Multicrustacea</taxon>
        <taxon>Hexanauplia</taxon>
        <taxon>Copepoda</taxon>
        <taxon>Harpacticoida</taxon>
        <taxon>Harpacticidae</taxon>
        <taxon>Tigriopus</taxon>
    </lineage>
</organism>
<evidence type="ECO:0000256" key="1">
    <source>
        <dbReference type="ARBA" id="ARBA00004123"/>
    </source>
</evidence>
<evidence type="ECO:0000256" key="2">
    <source>
        <dbReference type="ARBA" id="ARBA00010222"/>
    </source>
</evidence>
<name>A0A553P4W0_TIGCA</name>
<comment type="subcellular location">
    <subcellularLocation>
        <location evidence="1">Nucleus</location>
    </subcellularLocation>
</comment>
<proteinExistence type="inferred from homology"/>
<dbReference type="GO" id="GO:0010628">
    <property type="term" value="P:positive regulation of gene expression"/>
    <property type="evidence" value="ECO:0007669"/>
    <property type="project" value="TreeGrafter"/>
</dbReference>
<evidence type="ECO:0000313" key="10">
    <source>
        <dbReference type="Proteomes" id="UP000318571"/>
    </source>
</evidence>
<evidence type="ECO:0000256" key="4">
    <source>
        <dbReference type="ARBA" id="ARBA00023015"/>
    </source>
</evidence>
<evidence type="ECO:0000256" key="8">
    <source>
        <dbReference type="SAM" id="MobiDB-lite"/>
    </source>
</evidence>
<feature type="compositionally biased region" description="Low complexity" evidence="8">
    <location>
        <begin position="20"/>
        <end position="29"/>
    </location>
</feature>
<keyword evidence="10" id="KW-1185">Reference proteome</keyword>
<dbReference type="InterPro" id="IPR021629">
    <property type="entry name" value="Mediator_Med23"/>
</dbReference>
<dbReference type="Proteomes" id="UP000318571">
    <property type="component" value="Chromosome 7"/>
</dbReference>